<dbReference type="EMBL" id="LJCO01000045">
    <property type="protein sequence ID" value="KPV43816.1"/>
    <property type="molecule type" value="Genomic_DNA"/>
</dbReference>
<evidence type="ECO:0000313" key="2">
    <source>
        <dbReference type="Proteomes" id="UP000050482"/>
    </source>
</evidence>
<comment type="caution">
    <text evidence="1">The sequence shown here is derived from an EMBL/GenBank/DDBJ whole genome shotgun (WGS) entry which is preliminary data.</text>
</comment>
<dbReference type="PATRIC" id="fig|471514.4.peg.5184"/>
<dbReference type="STRING" id="471514.AN477_10600"/>
<gene>
    <name evidence="1" type="ORF">AN477_10600</name>
</gene>
<name>A0A0P9GRZ3_9BACL</name>
<dbReference type="RefSeq" id="WP_054969130.1">
    <property type="nucleotide sequence ID" value="NZ_LJCO01000045.1"/>
</dbReference>
<accession>A0A0P9GRZ3</accession>
<keyword evidence="2" id="KW-1185">Reference proteome</keyword>
<reference evidence="1 2" key="1">
    <citation type="submission" date="2015-09" db="EMBL/GenBank/DDBJ databases">
        <title>Draft genome sequence of Alicyclobacillus ferrooxydans DSM 22381.</title>
        <authorList>
            <person name="Hemp J."/>
        </authorList>
    </citation>
    <scope>NUCLEOTIDE SEQUENCE [LARGE SCALE GENOMIC DNA]</scope>
    <source>
        <strain evidence="1 2">TC-34</strain>
    </source>
</reference>
<dbReference type="Gene3D" id="1.20.1290.10">
    <property type="entry name" value="AhpD-like"/>
    <property type="match status" value="1"/>
</dbReference>
<dbReference type="InterPro" id="IPR029032">
    <property type="entry name" value="AhpD-like"/>
</dbReference>
<evidence type="ECO:0008006" key="3">
    <source>
        <dbReference type="Google" id="ProtNLM"/>
    </source>
</evidence>
<organism evidence="1 2">
    <name type="scientific">Alicyclobacillus ferrooxydans</name>
    <dbReference type="NCBI Taxonomy" id="471514"/>
    <lineage>
        <taxon>Bacteria</taxon>
        <taxon>Bacillati</taxon>
        <taxon>Bacillota</taxon>
        <taxon>Bacilli</taxon>
        <taxon>Bacillales</taxon>
        <taxon>Alicyclobacillaceae</taxon>
        <taxon>Alicyclobacillus</taxon>
    </lineage>
</organism>
<dbReference type="AlphaFoldDB" id="A0A0P9GRZ3"/>
<dbReference type="Proteomes" id="UP000050482">
    <property type="component" value="Unassembled WGS sequence"/>
</dbReference>
<evidence type="ECO:0000313" key="1">
    <source>
        <dbReference type="EMBL" id="KPV43816.1"/>
    </source>
</evidence>
<dbReference type="SUPFAM" id="SSF69118">
    <property type="entry name" value="AhpD-like"/>
    <property type="match status" value="1"/>
</dbReference>
<protein>
    <recommendedName>
        <fullName evidence="3">Carboxymuconolactone decarboxylase-like domain-containing protein</fullName>
    </recommendedName>
</protein>
<sequence>MQDKVRALIGMGVAFGVGAISSFEEQVKTAKEHGATEEELEEVLSIARATKLSGSIEMDTFAQASIKRNPKTELKVLSISNSACGCGPEGCC</sequence>
<proteinExistence type="predicted"/>